<comment type="caution">
    <text evidence="2">The sequence shown here is derived from an EMBL/GenBank/DDBJ whole genome shotgun (WGS) entry which is preliminary data.</text>
</comment>
<evidence type="ECO:0000256" key="1">
    <source>
        <dbReference type="SAM" id="Phobius"/>
    </source>
</evidence>
<reference evidence="2" key="1">
    <citation type="submission" date="2019-11" db="EMBL/GenBank/DDBJ databases">
        <title>Microbial mats filling the niche in hypersaline microbial mats.</title>
        <authorList>
            <person name="Wong H.L."/>
            <person name="Macleod F.I."/>
            <person name="White R.A. III"/>
            <person name="Burns B.P."/>
        </authorList>
    </citation>
    <scope>NUCLEOTIDE SEQUENCE</scope>
    <source>
        <strain evidence="2">Rbin_158</strain>
    </source>
</reference>
<dbReference type="AlphaFoldDB" id="A0A9D5JXB0"/>
<proteinExistence type="predicted"/>
<dbReference type="Proteomes" id="UP000649604">
    <property type="component" value="Unassembled WGS sequence"/>
</dbReference>
<dbReference type="GO" id="GO:0043709">
    <property type="term" value="P:cell adhesion involved in single-species biofilm formation"/>
    <property type="evidence" value="ECO:0007669"/>
    <property type="project" value="InterPro"/>
</dbReference>
<organism evidence="2 3">
    <name type="scientific">candidate division KSB3 bacterium</name>
    <dbReference type="NCBI Taxonomy" id="2044937"/>
    <lineage>
        <taxon>Bacteria</taxon>
        <taxon>candidate division KSB3</taxon>
    </lineage>
</organism>
<dbReference type="InterPro" id="IPR023829">
    <property type="entry name" value="PGA_PgaD"/>
</dbReference>
<protein>
    <submittedName>
        <fullName evidence="2">Poly-beta-1,6-N-acetyl-D-glucosamine biosynthesis protein PgaD</fullName>
    </submittedName>
</protein>
<keyword evidence="1" id="KW-0812">Transmembrane</keyword>
<keyword evidence="1" id="KW-1133">Transmembrane helix</keyword>
<gene>
    <name evidence="2" type="primary">pgaD</name>
    <name evidence="2" type="ORF">GF339_14855</name>
</gene>
<dbReference type="EMBL" id="WJJP01000484">
    <property type="protein sequence ID" value="MBD3325863.1"/>
    <property type="molecule type" value="Genomic_DNA"/>
</dbReference>
<accession>A0A9D5JXB0</accession>
<keyword evidence="1" id="KW-0472">Membrane</keyword>
<dbReference type="Pfam" id="PF13994">
    <property type="entry name" value="PgaD"/>
    <property type="match status" value="1"/>
</dbReference>
<evidence type="ECO:0000313" key="2">
    <source>
        <dbReference type="EMBL" id="MBD3325863.1"/>
    </source>
</evidence>
<feature type="transmembrane region" description="Helical" evidence="1">
    <location>
        <begin position="21"/>
        <end position="46"/>
    </location>
</feature>
<dbReference type="NCBIfam" id="TIGR03940">
    <property type="entry name" value="PGA_PgaD"/>
    <property type="match status" value="1"/>
</dbReference>
<feature type="transmembrane region" description="Helical" evidence="1">
    <location>
        <begin position="66"/>
        <end position="88"/>
    </location>
</feature>
<evidence type="ECO:0000313" key="3">
    <source>
        <dbReference type="Proteomes" id="UP000649604"/>
    </source>
</evidence>
<name>A0A9D5JXB0_9BACT</name>
<sequence length="160" mass="19166">MKNIIINKPEKLGSFKKGMEWSFTLLGWIFWFFFCRPFLIALLWFFGLKLFYIHMIYLEGLQGVFALFRNYLFVLLFIILSLRGWNLYNQMRFKGKNRRRSSPEVKEGELDQYFRMNEGSTKKIQTWKDIKIDFLQEGGIKISNENNVEEAPLEGTLKRP</sequence>